<feature type="domain" description="Acetyl xylan esterase" evidence="3">
    <location>
        <begin position="4"/>
        <end position="315"/>
    </location>
</feature>
<dbReference type="Proteomes" id="UP001256547">
    <property type="component" value="Unassembled WGS sequence"/>
</dbReference>
<dbReference type="Pfam" id="PF05448">
    <property type="entry name" value="AXE1"/>
    <property type="match status" value="1"/>
</dbReference>
<dbReference type="InterPro" id="IPR008391">
    <property type="entry name" value="AXE1_dom"/>
</dbReference>
<dbReference type="EMBL" id="JARPYT010000011">
    <property type="protein sequence ID" value="MDT2637533.1"/>
    <property type="molecule type" value="Genomic_DNA"/>
</dbReference>
<dbReference type="InterPro" id="IPR029058">
    <property type="entry name" value="AB_hydrolase_fold"/>
</dbReference>
<accession>A0AAP5KQR5</accession>
<dbReference type="Gene3D" id="3.40.50.1820">
    <property type="entry name" value="alpha/beta hydrolase"/>
    <property type="match status" value="1"/>
</dbReference>
<gene>
    <name evidence="5" type="ORF">P7D36_08430</name>
    <name evidence="4" type="ORF">P7D39_06315</name>
</gene>
<dbReference type="EMBL" id="JARPYR010000010">
    <property type="protein sequence ID" value="MDT2596638.1"/>
    <property type="molecule type" value="Genomic_DNA"/>
</dbReference>
<dbReference type="AlphaFoldDB" id="A0AAP5KQR5"/>
<organism evidence="5 6">
    <name type="scientific">Enterococcus dongliensis</name>
    <dbReference type="NCBI Taxonomy" id="2559925"/>
    <lineage>
        <taxon>Bacteria</taxon>
        <taxon>Bacillati</taxon>
        <taxon>Bacillota</taxon>
        <taxon>Bacilli</taxon>
        <taxon>Lactobacillales</taxon>
        <taxon>Enterococcaceae</taxon>
        <taxon>Enterococcus</taxon>
    </lineage>
</organism>
<dbReference type="InterPro" id="IPR039069">
    <property type="entry name" value="CE7"/>
</dbReference>
<dbReference type="GO" id="GO:0005976">
    <property type="term" value="P:polysaccharide metabolic process"/>
    <property type="evidence" value="ECO:0007669"/>
    <property type="project" value="TreeGrafter"/>
</dbReference>
<keyword evidence="7" id="KW-1185">Reference proteome</keyword>
<dbReference type="GO" id="GO:0052689">
    <property type="term" value="F:carboxylic ester hydrolase activity"/>
    <property type="evidence" value="ECO:0007669"/>
    <property type="project" value="TreeGrafter"/>
</dbReference>
<protein>
    <submittedName>
        <fullName evidence="5">Acetylxylan esterase</fullName>
    </submittedName>
</protein>
<reference evidence="5 7" key="1">
    <citation type="submission" date="2023-03" db="EMBL/GenBank/DDBJ databases">
        <authorList>
            <person name="Shen W."/>
            <person name="Cai J."/>
        </authorList>
    </citation>
    <scope>NUCLEOTIDE SEQUENCE</scope>
    <source>
        <strain evidence="5">P55-2</strain>
        <strain evidence="4 7">P72-2</strain>
    </source>
</reference>
<evidence type="ECO:0000256" key="1">
    <source>
        <dbReference type="PIRSR" id="PIRSR639069-1"/>
    </source>
</evidence>
<evidence type="ECO:0000313" key="6">
    <source>
        <dbReference type="Proteomes" id="UP001245561"/>
    </source>
</evidence>
<feature type="active site" description="Charge relay system" evidence="1">
    <location>
        <position position="270"/>
    </location>
</feature>
<feature type="active site" description="Nucleophile" evidence="1">
    <location>
        <position position="180"/>
    </location>
</feature>
<sequence length="324" mass="36963">MIETMTIEEMMNYTGRQDPPIDMDKFWQNEKNKVSTLANYHLEKKAFNLDFVDCYELTFTGTNGSQIYSKCLFPKAVDKVPTLFYFHGYQGQSPDWTENLKYVCAGYGVVCMDVRGQAGRSQDLGLFDGMTVKGQVIRGAIQGKETLFYKDVYLDIYQLVEIVASLDFVDETNLMSCGGSQGGALALICAALNEKIKKTVAIYPFLSDFKRVLELGNHSEPYDELFRYFKFSDPFHNTEEFFLSNLSYIDVKNFASKIKCPVLMITGLEDDVCPPSTQFAIYNRIQTEKEIKILPEYGHEAMNVKVNDLIYDYLIGSTIIDVFE</sequence>
<feature type="active site" description="Charge relay system" evidence="1">
    <location>
        <position position="299"/>
    </location>
</feature>
<dbReference type="GeneID" id="86908757"/>
<name>A0AAP5KQR5_9ENTE</name>
<dbReference type="RefSeq" id="WP_137603986.1">
    <property type="nucleotide sequence ID" value="NZ_JARPYR010000010.1"/>
</dbReference>
<dbReference type="PANTHER" id="PTHR40111:SF1">
    <property type="entry name" value="CEPHALOSPORIN-C DEACETYLASE"/>
    <property type="match status" value="1"/>
</dbReference>
<evidence type="ECO:0000313" key="4">
    <source>
        <dbReference type="EMBL" id="MDT2596638.1"/>
    </source>
</evidence>
<proteinExistence type="predicted"/>
<evidence type="ECO:0000256" key="2">
    <source>
        <dbReference type="PIRSR" id="PIRSR639069-2"/>
    </source>
</evidence>
<evidence type="ECO:0000313" key="5">
    <source>
        <dbReference type="EMBL" id="MDT2637533.1"/>
    </source>
</evidence>
<dbReference type="PANTHER" id="PTHR40111">
    <property type="entry name" value="CEPHALOSPORIN-C DEACETYLASE"/>
    <property type="match status" value="1"/>
</dbReference>
<feature type="binding site" evidence="2">
    <location>
        <position position="89"/>
    </location>
    <ligand>
        <name>substrate</name>
    </ligand>
</feature>
<comment type="caution">
    <text evidence="5">The sequence shown here is derived from an EMBL/GenBank/DDBJ whole genome shotgun (WGS) entry which is preliminary data.</text>
</comment>
<evidence type="ECO:0000313" key="7">
    <source>
        <dbReference type="Proteomes" id="UP001256547"/>
    </source>
</evidence>
<dbReference type="SUPFAM" id="SSF53474">
    <property type="entry name" value="alpha/beta-Hydrolases"/>
    <property type="match status" value="1"/>
</dbReference>
<dbReference type="Proteomes" id="UP001245561">
    <property type="component" value="Unassembled WGS sequence"/>
</dbReference>
<evidence type="ECO:0000259" key="3">
    <source>
        <dbReference type="Pfam" id="PF05448"/>
    </source>
</evidence>